<evidence type="ECO:0000313" key="2">
    <source>
        <dbReference type="EnsemblPlants" id="Kaladp0055s0092.1.v1.1.CDS.1"/>
    </source>
</evidence>
<dbReference type="Proteomes" id="UP000594263">
    <property type="component" value="Unplaced"/>
</dbReference>
<feature type="transmembrane region" description="Helical" evidence="1">
    <location>
        <begin position="16"/>
        <end position="36"/>
    </location>
</feature>
<name>A0A7N0U4V7_KALFE</name>
<sequence>MFSGPFGFFFIKNIGVIPLLAAQSIFCCVFFILVILDRAISISHSASFLSLSMLDVSPLNILLFLSFQMVYMAIFRVALEARFLMDGPAKDNFRKLDMVSKLPHCS</sequence>
<keyword evidence="1" id="KW-0812">Transmembrane</keyword>
<accession>A0A7N0U4V7</accession>
<dbReference type="Gramene" id="Kaladp0055s0092.1.v1.1">
    <property type="protein sequence ID" value="Kaladp0055s0092.1.v1.1.CDS.1"/>
    <property type="gene ID" value="Kaladp0055s0092.v1.1"/>
</dbReference>
<proteinExistence type="predicted"/>
<reference evidence="2" key="1">
    <citation type="submission" date="2021-01" db="UniProtKB">
        <authorList>
            <consortium name="EnsemblPlants"/>
        </authorList>
    </citation>
    <scope>IDENTIFICATION</scope>
</reference>
<evidence type="ECO:0000256" key="1">
    <source>
        <dbReference type="SAM" id="Phobius"/>
    </source>
</evidence>
<feature type="transmembrane region" description="Helical" evidence="1">
    <location>
        <begin position="56"/>
        <end position="75"/>
    </location>
</feature>
<evidence type="ECO:0000313" key="3">
    <source>
        <dbReference type="Proteomes" id="UP000594263"/>
    </source>
</evidence>
<keyword evidence="1" id="KW-0472">Membrane</keyword>
<dbReference type="AlphaFoldDB" id="A0A7N0U4V7"/>
<organism evidence="2 3">
    <name type="scientific">Kalanchoe fedtschenkoi</name>
    <name type="common">Lavender scallops</name>
    <name type="synonym">South American air plant</name>
    <dbReference type="NCBI Taxonomy" id="63787"/>
    <lineage>
        <taxon>Eukaryota</taxon>
        <taxon>Viridiplantae</taxon>
        <taxon>Streptophyta</taxon>
        <taxon>Embryophyta</taxon>
        <taxon>Tracheophyta</taxon>
        <taxon>Spermatophyta</taxon>
        <taxon>Magnoliopsida</taxon>
        <taxon>eudicotyledons</taxon>
        <taxon>Gunneridae</taxon>
        <taxon>Pentapetalae</taxon>
        <taxon>Saxifragales</taxon>
        <taxon>Crassulaceae</taxon>
        <taxon>Kalanchoe</taxon>
    </lineage>
</organism>
<keyword evidence="1" id="KW-1133">Transmembrane helix</keyword>
<dbReference type="EnsemblPlants" id="Kaladp0055s0092.1.v1.1">
    <property type="protein sequence ID" value="Kaladp0055s0092.1.v1.1.CDS.1"/>
    <property type="gene ID" value="Kaladp0055s0092.v1.1"/>
</dbReference>
<protein>
    <submittedName>
        <fullName evidence="2">Uncharacterized protein</fullName>
    </submittedName>
</protein>
<keyword evidence="3" id="KW-1185">Reference proteome</keyword>